<sequence>MTDSCLLLPRLSTILICEFTLDLRRRNETRSLPNLSALKLPDLNPTPRDNPIRSIQSVIGRLHETIIADMGEWDDSVDADGPGEEEPTQETA</sequence>
<evidence type="ECO:0000256" key="1">
    <source>
        <dbReference type="SAM" id="MobiDB-lite"/>
    </source>
</evidence>
<keyword evidence="3" id="KW-1185">Reference proteome</keyword>
<dbReference type="AlphaFoldDB" id="A0AAV5ABV9"/>
<evidence type="ECO:0000313" key="3">
    <source>
        <dbReference type="Proteomes" id="UP001050691"/>
    </source>
</evidence>
<evidence type="ECO:0000313" key="2">
    <source>
        <dbReference type="EMBL" id="GJJ10123.1"/>
    </source>
</evidence>
<accession>A0AAV5ABV9</accession>
<feature type="region of interest" description="Disordered" evidence="1">
    <location>
        <begin position="72"/>
        <end position="92"/>
    </location>
</feature>
<reference evidence="2" key="1">
    <citation type="submission" date="2021-10" db="EMBL/GenBank/DDBJ databases">
        <title>De novo Genome Assembly of Clathrus columnatus (Basidiomycota, Fungi) Using Illumina and Nanopore Sequence Data.</title>
        <authorList>
            <person name="Ogiso-Tanaka E."/>
            <person name="Itagaki H."/>
            <person name="Hosoya T."/>
            <person name="Hosaka K."/>
        </authorList>
    </citation>
    <scope>NUCLEOTIDE SEQUENCE</scope>
    <source>
        <strain evidence="2">MO-923</strain>
    </source>
</reference>
<comment type="caution">
    <text evidence="2">The sequence shown here is derived from an EMBL/GenBank/DDBJ whole genome shotgun (WGS) entry which is preliminary data.</text>
</comment>
<protein>
    <submittedName>
        <fullName evidence="2">Uncharacterized protein</fullName>
    </submittedName>
</protein>
<gene>
    <name evidence="2" type="ORF">Clacol_004349</name>
</gene>
<dbReference type="EMBL" id="BPWL01000005">
    <property type="protein sequence ID" value="GJJ10123.1"/>
    <property type="molecule type" value="Genomic_DNA"/>
</dbReference>
<organism evidence="2 3">
    <name type="scientific">Clathrus columnatus</name>
    <dbReference type="NCBI Taxonomy" id="1419009"/>
    <lineage>
        <taxon>Eukaryota</taxon>
        <taxon>Fungi</taxon>
        <taxon>Dikarya</taxon>
        <taxon>Basidiomycota</taxon>
        <taxon>Agaricomycotina</taxon>
        <taxon>Agaricomycetes</taxon>
        <taxon>Phallomycetidae</taxon>
        <taxon>Phallales</taxon>
        <taxon>Clathraceae</taxon>
        <taxon>Clathrus</taxon>
    </lineage>
</organism>
<name>A0AAV5ABV9_9AGAM</name>
<dbReference type="Proteomes" id="UP001050691">
    <property type="component" value="Unassembled WGS sequence"/>
</dbReference>
<proteinExistence type="predicted"/>